<dbReference type="EMBL" id="JAPQKR010000012">
    <property type="protein sequence ID" value="KAJ5203627.1"/>
    <property type="molecule type" value="Genomic_DNA"/>
</dbReference>
<feature type="domain" description="Leucine-rich repeat" evidence="1">
    <location>
        <begin position="6"/>
        <end position="351"/>
    </location>
</feature>
<reference evidence="2" key="2">
    <citation type="journal article" date="2023" name="IMA Fungus">
        <title>Comparative genomic study of the Penicillium genus elucidates a diverse pangenome and 15 lateral gene transfer events.</title>
        <authorList>
            <person name="Petersen C."/>
            <person name="Sorensen T."/>
            <person name="Nielsen M.R."/>
            <person name="Sondergaard T.E."/>
            <person name="Sorensen J.L."/>
            <person name="Fitzpatrick D.A."/>
            <person name="Frisvad J.C."/>
            <person name="Nielsen K.L."/>
        </authorList>
    </citation>
    <scope>NUCLEOTIDE SEQUENCE</scope>
    <source>
        <strain evidence="2">IBT 15544</strain>
    </source>
</reference>
<dbReference type="InterPro" id="IPR056867">
    <property type="entry name" value="LRR_15"/>
</dbReference>
<dbReference type="RefSeq" id="XP_058308106.1">
    <property type="nucleotide sequence ID" value="XM_058451568.1"/>
</dbReference>
<proteinExistence type="predicted"/>
<keyword evidence="3" id="KW-1185">Reference proteome</keyword>
<sequence>MKSFFHAVTQRPVLASSVRELDLSGWQTEAVSDDEREIIENETVPKGLVTASSHSIEEAIQWKKSLKKGYGDAWIALIFPLLTHIRQLQLSYAKRTYFKDLTLQRAVNGEKLFHNRHAFQCLREFSFYRRDRVDCVDPPQQSEDTMPPSAALLISFFHFPSVRAIVADAVIDPSSITSAVNRQTGFSSVFEINLRASCGNQGMEALVASCADLKSFQYQHSDSHILSHGYQPTALYRSLARSRETLQTLSLDHYGNHYPFTAASLNQNRDEWFGSLSDFTFLRDLCIRLPNLLDIQYQSDPTMALVHCFPLSLGILYIEGCKERHLVMLVAQLLAILKNRATCVPKLRHVDIEGPFQNTSSNFSSNISSISTQTIVHTVNSKIVQAVELLHEGCITAGVHFYVHDRAFTQKSPV</sequence>
<dbReference type="AlphaFoldDB" id="A0A9W9SZD3"/>
<evidence type="ECO:0000313" key="3">
    <source>
        <dbReference type="Proteomes" id="UP001150904"/>
    </source>
</evidence>
<dbReference type="Pfam" id="PF24969">
    <property type="entry name" value="LRR_15"/>
    <property type="match status" value="1"/>
</dbReference>
<name>A0A9W9SZD3_9EURO</name>
<evidence type="ECO:0000313" key="2">
    <source>
        <dbReference type="EMBL" id="KAJ5203627.1"/>
    </source>
</evidence>
<accession>A0A9W9SZD3</accession>
<evidence type="ECO:0000259" key="1">
    <source>
        <dbReference type="Pfam" id="PF24969"/>
    </source>
</evidence>
<gene>
    <name evidence="2" type="ORF">N7498_004506</name>
</gene>
<dbReference type="OrthoDB" id="5130616at2759"/>
<dbReference type="Proteomes" id="UP001150904">
    <property type="component" value="Unassembled WGS sequence"/>
</dbReference>
<dbReference type="GeneID" id="83178869"/>
<organism evidence="2 3">
    <name type="scientific">Penicillium cinerascens</name>
    <dbReference type="NCBI Taxonomy" id="70096"/>
    <lineage>
        <taxon>Eukaryota</taxon>
        <taxon>Fungi</taxon>
        <taxon>Dikarya</taxon>
        <taxon>Ascomycota</taxon>
        <taxon>Pezizomycotina</taxon>
        <taxon>Eurotiomycetes</taxon>
        <taxon>Eurotiomycetidae</taxon>
        <taxon>Eurotiales</taxon>
        <taxon>Aspergillaceae</taxon>
        <taxon>Penicillium</taxon>
    </lineage>
</organism>
<protein>
    <recommendedName>
        <fullName evidence="1">Leucine-rich repeat domain-containing protein</fullName>
    </recommendedName>
</protein>
<comment type="caution">
    <text evidence="2">The sequence shown here is derived from an EMBL/GenBank/DDBJ whole genome shotgun (WGS) entry which is preliminary data.</text>
</comment>
<reference evidence="2" key="1">
    <citation type="submission" date="2022-12" db="EMBL/GenBank/DDBJ databases">
        <authorList>
            <person name="Petersen C."/>
        </authorList>
    </citation>
    <scope>NUCLEOTIDE SEQUENCE</scope>
    <source>
        <strain evidence="2">IBT 15544</strain>
    </source>
</reference>